<dbReference type="InterPro" id="IPR036388">
    <property type="entry name" value="WH-like_DNA-bd_sf"/>
</dbReference>
<dbReference type="PANTHER" id="PTHR30154">
    <property type="entry name" value="LEUCINE-RESPONSIVE REGULATORY PROTEIN"/>
    <property type="match status" value="1"/>
</dbReference>
<dbReference type="Proteomes" id="UP000185783">
    <property type="component" value="Unassembled WGS sequence"/>
</dbReference>
<comment type="caution">
    <text evidence="5">The sequence shown here is derived from an EMBL/GenBank/DDBJ whole genome shotgun (WGS) entry which is preliminary data.</text>
</comment>
<dbReference type="InterPro" id="IPR036390">
    <property type="entry name" value="WH_DNA-bd_sf"/>
</dbReference>
<dbReference type="SUPFAM" id="SSF54909">
    <property type="entry name" value="Dimeric alpha+beta barrel"/>
    <property type="match status" value="1"/>
</dbReference>
<proteinExistence type="predicted"/>
<dbReference type="Pfam" id="PF01037">
    <property type="entry name" value="AsnC_trans_reg"/>
    <property type="match status" value="1"/>
</dbReference>
<organism evidence="5 6">
    <name type="scientific">Pseudovibrio exalbescens</name>
    <dbReference type="NCBI Taxonomy" id="197461"/>
    <lineage>
        <taxon>Bacteria</taxon>
        <taxon>Pseudomonadati</taxon>
        <taxon>Pseudomonadota</taxon>
        <taxon>Alphaproteobacteria</taxon>
        <taxon>Hyphomicrobiales</taxon>
        <taxon>Stappiaceae</taxon>
        <taxon>Pseudovibrio</taxon>
    </lineage>
</organism>
<evidence type="ECO:0000313" key="5">
    <source>
        <dbReference type="EMBL" id="OKL44313.1"/>
    </source>
</evidence>
<evidence type="ECO:0000256" key="3">
    <source>
        <dbReference type="ARBA" id="ARBA00023163"/>
    </source>
</evidence>
<evidence type="ECO:0000256" key="1">
    <source>
        <dbReference type="ARBA" id="ARBA00023015"/>
    </source>
</evidence>
<dbReference type="RefSeq" id="WP_051268887.1">
    <property type="nucleotide sequence ID" value="NZ_LVVZ01000014.1"/>
</dbReference>
<dbReference type="InterPro" id="IPR000485">
    <property type="entry name" value="AsnC-type_HTH_dom"/>
</dbReference>
<keyword evidence="6" id="KW-1185">Reference proteome</keyword>
<dbReference type="PROSITE" id="PS50956">
    <property type="entry name" value="HTH_ASNC_2"/>
    <property type="match status" value="1"/>
</dbReference>
<accession>A0A1U7JHU2</accession>
<dbReference type="InterPro" id="IPR019888">
    <property type="entry name" value="Tscrpt_reg_AsnC-like"/>
</dbReference>
<sequence>MDKIDRQLIALLRRNGRASVSDMAVELDLARATVRSRLDKLQESGEILGFTAVLRTDVHDQPVRGIMLVKIEGKGAEKIIARLNRMPEVSAVHTTNGNWDLILEIGTETLTQLDEVLADIRLIDGVASSETNLLLSTKRSGLKASSLRFDGFREADG</sequence>
<feature type="domain" description="HTH asnC-type" evidence="4">
    <location>
        <begin position="1"/>
        <end position="67"/>
    </location>
</feature>
<dbReference type="GO" id="GO:0043200">
    <property type="term" value="P:response to amino acid"/>
    <property type="evidence" value="ECO:0007669"/>
    <property type="project" value="TreeGrafter"/>
</dbReference>
<dbReference type="OrthoDB" id="9809462at2"/>
<dbReference type="EMBL" id="LVVZ01000014">
    <property type="protein sequence ID" value="OKL44313.1"/>
    <property type="molecule type" value="Genomic_DNA"/>
</dbReference>
<dbReference type="Pfam" id="PF13404">
    <property type="entry name" value="HTH_AsnC-type"/>
    <property type="match status" value="1"/>
</dbReference>
<keyword evidence="2" id="KW-0238">DNA-binding</keyword>
<dbReference type="InterPro" id="IPR019887">
    <property type="entry name" value="Tscrpt_reg_AsnC/Lrp_C"/>
</dbReference>
<dbReference type="STRING" id="197461.A3843_07865"/>
<evidence type="ECO:0000259" key="4">
    <source>
        <dbReference type="PROSITE" id="PS50956"/>
    </source>
</evidence>
<keyword evidence="1" id="KW-0805">Transcription regulation</keyword>
<dbReference type="GO" id="GO:0043565">
    <property type="term" value="F:sequence-specific DNA binding"/>
    <property type="evidence" value="ECO:0007669"/>
    <property type="project" value="InterPro"/>
</dbReference>
<protein>
    <submittedName>
        <fullName evidence="5">AsnC family transcriptional regulator</fullName>
    </submittedName>
</protein>
<dbReference type="Gene3D" id="1.10.10.10">
    <property type="entry name" value="Winged helix-like DNA-binding domain superfamily/Winged helix DNA-binding domain"/>
    <property type="match status" value="1"/>
</dbReference>
<dbReference type="GO" id="GO:0005829">
    <property type="term" value="C:cytosol"/>
    <property type="evidence" value="ECO:0007669"/>
    <property type="project" value="TreeGrafter"/>
</dbReference>
<dbReference type="Gene3D" id="3.30.70.920">
    <property type="match status" value="1"/>
</dbReference>
<dbReference type="AlphaFoldDB" id="A0A1U7JHU2"/>
<dbReference type="SUPFAM" id="SSF46785">
    <property type="entry name" value="Winged helix' DNA-binding domain"/>
    <property type="match status" value="1"/>
</dbReference>
<name>A0A1U7JHU2_9HYPH</name>
<reference evidence="5" key="1">
    <citation type="submission" date="2016-03" db="EMBL/GenBank/DDBJ databases">
        <title>Genome sequence of Nesiotobacter sp. nov., a moderately halophilic alphaproteobacterium isolated from the Yellow Sea, China.</title>
        <authorList>
            <person name="Zhang G."/>
            <person name="Zhang R."/>
        </authorList>
    </citation>
    <scope>NUCLEOTIDE SEQUENCE [LARGE SCALE GENOMIC DNA]</scope>
    <source>
        <strain evidence="5">WB1-6</strain>
    </source>
</reference>
<dbReference type="InterPro" id="IPR011008">
    <property type="entry name" value="Dimeric_a/b-barrel"/>
</dbReference>
<evidence type="ECO:0000256" key="2">
    <source>
        <dbReference type="ARBA" id="ARBA00023125"/>
    </source>
</evidence>
<dbReference type="PRINTS" id="PR00033">
    <property type="entry name" value="HTHASNC"/>
</dbReference>
<evidence type="ECO:0000313" key="6">
    <source>
        <dbReference type="Proteomes" id="UP000185783"/>
    </source>
</evidence>
<dbReference type="SMART" id="SM00344">
    <property type="entry name" value="HTH_ASNC"/>
    <property type="match status" value="1"/>
</dbReference>
<dbReference type="PANTHER" id="PTHR30154:SF34">
    <property type="entry name" value="TRANSCRIPTIONAL REGULATOR AZLB"/>
    <property type="match status" value="1"/>
</dbReference>
<gene>
    <name evidence="5" type="ORF">A3843_07865</name>
</gene>
<keyword evidence="3" id="KW-0804">Transcription</keyword>